<name>A0A0G0KHL9_9BACT</name>
<dbReference type="Proteomes" id="UP000034181">
    <property type="component" value="Unassembled WGS sequence"/>
</dbReference>
<reference evidence="1 2" key="1">
    <citation type="journal article" date="2015" name="Nature">
        <title>rRNA introns, odd ribosomes, and small enigmatic genomes across a large radiation of phyla.</title>
        <authorList>
            <person name="Brown C.T."/>
            <person name="Hug L.A."/>
            <person name="Thomas B.C."/>
            <person name="Sharon I."/>
            <person name="Castelle C.J."/>
            <person name="Singh A."/>
            <person name="Wilkins M.J."/>
            <person name="Williams K.H."/>
            <person name="Banfield J.F."/>
        </authorList>
    </citation>
    <scope>NUCLEOTIDE SEQUENCE [LARGE SCALE GENOMIC DNA]</scope>
</reference>
<dbReference type="AlphaFoldDB" id="A0A0G0KHL9"/>
<organism evidence="1 2">
    <name type="scientific">Candidatus Woesebacteria bacterium GW2011_GWB1_38_5b</name>
    <dbReference type="NCBI Taxonomy" id="1618569"/>
    <lineage>
        <taxon>Bacteria</taxon>
        <taxon>Candidatus Woeseibacteriota</taxon>
    </lineage>
</organism>
<sequence>MKFKAENIVLFLLGGNPAYKAGFFSLEDVNTFIHLSN</sequence>
<dbReference type="EMBL" id="LBUZ01000018">
    <property type="protein sequence ID" value="KKQ75040.1"/>
    <property type="molecule type" value="Genomic_DNA"/>
</dbReference>
<comment type="caution">
    <text evidence="1">The sequence shown here is derived from an EMBL/GenBank/DDBJ whole genome shotgun (WGS) entry which is preliminary data.</text>
</comment>
<evidence type="ECO:0000313" key="1">
    <source>
        <dbReference type="EMBL" id="KKQ75040.1"/>
    </source>
</evidence>
<gene>
    <name evidence="1" type="ORF">US96_C0018G0012</name>
</gene>
<evidence type="ECO:0000313" key="2">
    <source>
        <dbReference type="Proteomes" id="UP000034181"/>
    </source>
</evidence>
<proteinExistence type="predicted"/>
<protein>
    <submittedName>
        <fullName evidence="1">Uncharacterized protein</fullName>
    </submittedName>
</protein>
<accession>A0A0G0KHL9</accession>